<feature type="region of interest" description="Disordered" evidence="1">
    <location>
        <begin position="379"/>
        <end position="399"/>
    </location>
</feature>
<keyword evidence="2" id="KW-1133">Transmembrane helix</keyword>
<organism evidence="3 4">
    <name type="scientific">Parathielavia hyrcaniae</name>
    <dbReference type="NCBI Taxonomy" id="113614"/>
    <lineage>
        <taxon>Eukaryota</taxon>
        <taxon>Fungi</taxon>
        <taxon>Dikarya</taxon>
        <taxon>Ascomycota</taxon>
        <taxon>Pezizomycotina</taxon>
        <taxon>Sordariomycetes</taxon>
        <taxon>Sordariomycetidae</taxon>
        <taxon>Sordariales</taxon>
        <taxon>Chaetomiaceae</taxon>
        <taxon>Parathielavia</taxon>
    </lineage>
</organism>
<feature type="transmembrane region" description="Helical" evidence="2">
    <location>
        <begin position="233"/>
        <end position="260"/>
    </location>
</feature>
<evidence type="ECO:0000313" key="4">
    <source>
        <dbReference type="Proteomes" id="UP001305647"/>
    </source>
</evidence>
<name>A0AAN6Q1X5_9PEZI</name>
<dbReference type="Proteomes" id="UP001305647">
    <property type="component" value="Unassembled WGS sequence"/>
</dbReference>
<proteinExistence type="predicted"/>
<protein>
    <submittedName>
        <fullName evidence="3">Uncharacterized protein</fullName>
    </submittedName>
</protein>
<feature type="transmembrane region" description="Helical" evidence="2">
    <location>
        <begin position="198"/>
        <end position="221"/>
    </location>
</feature>
<gene>
    <name evidence="3" type="ORF">N658DRAFT_165700</name>
</gene>
<accession>A0AAN6Q1X5</accession>
<evidence type="ECO:0000313" key="3">
    <source>
        <dbReference type="EMBL" id="KAK4099481.1"/>
    </source>
</evidence>
<feature type="transmembrane region" description="Helical" evidence="2">
    <location>
        <begin position="272"/>
        <end position="298"/>
    </location>
</feature>
<keyword evidence="4" id="KW-1185">Reference proteome</keyword>
<feature type="transmembrane region" description="Helical" evidence="2">
    <location>
        <begin position="63"/>
        <end position="83"/>
    </location>
</feature>
<reference evidence="3" key="1">
    <citation type="journal article" date="2023" name="Mol. Phylogenet. Evol.">
        <title>Genome-scale phylogeny and comparative genomics of the fungal order Sordariales.</title>
        <authorList>
            <person name="Hensen N."/>
            <person name="Bonometti L."/>
            <person name="Westerberg I."/>
            <person name="Brannstrom I.O."/>
            <person name="Guillou S."/>
            <person name="Cros-Aarteil S."/>
            <person name="Calhoun S."/>
            <person name="Haridas S."/>
            <person name="Kuo A."/>
            <person name="Mondo S."/>
            <person name="Pangilinan J."/>
            <person name="Riley R."/>
            <person name="LaButti K."/>
            <person name="Andreopoulos B."/>
            <person name="Lipzen A."/>
            <person name="Chen C."/>
            <person name="Yan M."/>
            <person name="Daum C."/>
            <person name="Ng V."/>
            <person name="Clum A."/>
            <person name="Steindorff A."/>
            <person name="Ohm R.A."/>
            <person name="Martin F."/>
            <person name="Silar P."/>
            <person name="Natvig D.O."/>
            <person name="Lalanne C."/>
            <person name="Gautier V."/>
            <person name="Ament-Velasquez S.L."/>
            <person name="Kruys A."/>
            <person name="Hutchinson M.I."/>
            <person name="Powell A.J."/>
            <person name="Barry K."/>
            <person name="Miller A.N."/>
            <person name="Grigoriev I.V."/>
            <person name="Debuchy R."/>
            <person name="Gladieux P."/>
            <person name="Hiltunen Thoren M."/>
            <person name="Johannesson H."/>
        </authorList>
    </citation>
    <scope>NUCLEOTIDE SEQUENCE</scope>
    <source>
        <strain evidence="3">CBS 757.83</strain>
    </source>
</reference>
<feature type="transmembrane region" description="Helical" evidence="2">
    <location>
        <begin position="140"/>
        <end position="162"/>
    </location>
</feature>
<keyword evidence="2" id="KW-0472">Membrane</keyword>
<comment type="caution">
    <text evidence="3">The sequence shown here is derived from an EMBL/GenBank/DDBJ whole genome shotgun (WGS) entry which is preliminary data.</text>
</comment>
<feature type="transmembrane region" description="Helical" evidence="2">
    <location>
        <begin position="6"/>
        <end position="31"/>
    </location>
</feature>
<dbReference type="EMBL" id="MU863649">
    <property type="protein sequence ID" value="KAK4099481.1"/>
    <property type="molecule type" value="Genomic_DNA"/>
</dbReference>
<reference evidence="3" key="2">
    <citation type="submission" date="2023-05" db="EMBL/GenBank/DDBJ databases">
        <authorList>
            <consortium name="Lawrence Berkeley National Laboratory"/>
            <person name="Steindorff A."/>
            <person name="Hensen N."/>
            <person name="Bonometti L."/>
            <person name="Westerberg I."/>
            <person name="Brannstrom I.O."/>
            <person name="Guillou S."/>
            <person name="Cros-Aarteil S."/>
            <person name="Calhoun S."/>
            <person name="Haridas S."/>
            <person name="Kuo A."/>
            <person name="Mondo S."/>
            <person name="Pangilinan J."/>
            <person name="Riley R."/>
            <person name="Labutti K."/>
            <person name="Andreopoulos B."/>
            <person name="Lipzen A."/>
            <person name="Chen C."/>
            <person name="Yanf M."/>
            <person name="Daum C."/>
            <person name="Ng V."/>
            <person name="Clum A."/>
            <person name="Ohm R."/>
            <person name="Martin F."/>
            <person name="Silar P."/>
            <person name="Natvig D."/>
            <person name="Lalanne C."/>
            <person name="Gautier V."/>
            <person name="Ament-Velasquez S.L."/>
            <person name="Kruys A."/>
            <person name="Hutchinson M.I."/>
            <person name="Powell A.J."/>
            <person name="Barry K."/>
            <person name="Miller A.N."/>
            <person name="Grigoriev I.V."/>
            <person name="Debuchy R."/>
            <person name="Gladieux P."/>
            <person name="Thoren M.H."/>
            <person name="Johannesson H."/>
        </authorList>
    </citation>
    <scope>NUCLEOTIDE SEQUENCE</scope>
    <source>
        <strain evidence="3">CBS 757.83</strain>
    </source>
</reference>
<feature type="transmembrane region" description="Helical" evidence="2">
    <location>
        <begin position="103"/>
        <end position="128"/>
    </location>
</feature>
<evidence type="ECO:0000256" key="1">
    <source>
        <dbReference type="SAM" id="MobiDB-lite"/>
    </source>
</evidence>
<sequence>MVFVGHVVFTALAALFVTPLLVLWFISLCLARRKNDPARVAVAWIKATAEATRSSHLCLVRSLFFYTVSGALNIWSTSPDYYYSSWDEVDVQLSASHVNSTGAFLANLAQICLFITFIELANGFMLCLKGDAQAAPSRRFARIAISVWGFVLFALAVSHFGLYTSAGVRLRGILSGDYYSTRGDQDAHNESVRAINRLVLATLILKWLTSIVMLSAASVVVHRVRNNEMLRKTSVLFLVATILDFIRLLVVMAINIHLSLMTRTRRSLEIEIVGYIVSPFFDFVFMFVLLVLLFTLAIRKRKGLWSQPQQEWNYPTVMYVPAMPGQPMPAGAMPVQQQGMPAYLQVAQQQQQHMMQQQQPQQQQVYAYYPQHMQQPAPVFQQPEVQQQQQPAQEPKPNV</sequence>
<dbReference type="AlphaFoldDB" id="A0AAN6Q1X5"/>
<keyword evidence="2" id="KW-0812">Transmembrane</keyword>
<evidence type="ECO:0000256" key="2">
    <source>
        <dbReference type="SAM" id="Phobius"/>
    </source>
</evidence>